<evidence type="ECO:0000256" key="2">
    <source>
        <dbReference type="ARBA" id="ARBA00023235"/>
    </source>
</evidence>
<dbReference type="Pfam" id="PF00849">
    <property type="entry name" value="PseudoU_synth_2"/>
    <property type="match status" value="1"/>
</dbReference>
<feature type="active site" evidence="3">
    <location>
        <position position="10"/>
    </location>
</feature>
<dbReference type="InterPro" id="IPR006145">
    <property type="entry name" value="PsdUridine_synth_RsuA/RluA"/>
</dbReference>
<dbReference type="GO" id="GO:0000455">
    <property type="term" value="P:enzyme-directed rRNA pseudouridine synthesis"/>
    <property type="evidence" value="ECO:0007669"/>
    <property type="project" value="TreeGrafter"/>
</dbReference>
<dbReference type="GO" id="GO:0009982">
    <property type="term" value="F:pseudouridine synthase activity"/>
    <property type="evidence" value="ECO:0007669"/>
    <property type="project" value="InterPro"/>
</dbReference>
<evidence type="ECO:0000256" key="4">
    <source>
        <dbReference type="RuleBase" id="RU362028"/>
    </source>
</evidence>
<keyword evidence="2 4" id="KW-0413">Isomerase</keyword>
<dbReference type="InterPro" id="IPR020103">
    <property type="entry name" value="PsdUridine_synth_cat_dom_sf"/>
</dbReference>
<dbReference type="EC" id="5.4.99.-" evidence="4"/>
<dbReference type="CDD" id="cd02869">
    <property type="entry name" value="PseudoU_synth_RluA_like"/>
    <property type="match status" value="1"/>
</dbReference>
<reference evidence="6" key="1">
    <citation type="submission" date="2020-07" db="EMBL/GenBank/DDBJ databases">
        <title>Huge and variable diversity of episymbiotic CPR bacteria and DPANN archaea in groundwater ecosystems.</title>
        <authorList>
            <person name="He C.Y."/>
            <person name="Keren R."/>
            <person name="Whittaker M."/>
            <person name="Farag I.F."/>
            <person name="Doudna J."/>
            <person name="Cate J.H.D."/>
            <person name="Banfield J.F."/>
        </authorList>
    </citation>
    <scope>NUCLEOTIDE SEQUENCE</scope>
    <source>
        <strain evidence="6">NC_groundwater_1482_Ag_S-0.65um_47_24</strain>
    </source>
</reference>
<dbReference type="GO" id="GO:0003723">
    <property type="term" value="F:RNA binding"/>
    <property type="evidence" value="ECO:0007669"/>
    <property type="project" value="InterPro"/>
</dbReference>
<evidence type="ECO:0000313" key="7">
    <source>
        <dbReference type="Proteomes" id="UP000772181"/>
    </source>
</evidence>
<dbReference type="SUPFAM" id="SSF55120">
    <property type="entry name" value="Pseudouridine synthase"/>
    <property type="match status" value="1"/>
</dbReference>
<dbReference type="PROSITE" id="PS01129">
    <property type="entry name" value="PSI_RLU"/>
    <property type="match status" value="1"/>
</dbReference>
<dbReference type="InterPro" id="IPR050188">
    <property type="entry name" value="RluA_PseudoU_synthase"/>
</dbReference>
<dbReference type="PANTHER" id="PTHR21600:SF44">
    <property type="entry name" value="RIBOSOMAL LARGE SUBUNIT PSEUDOURIDINE SYNTHASE D"/>
    <property type="match status" value="1"/>
</dbReference>
<evidence type="ECO:0000259" key="5">
    <source>
        <dbReference type="Pfam" id="PF00849"/>
    </source>
</evidence>
<comment type="similarity">
    <text evidence="1 4">Belongs to the pseudouridine synthase RluA family.</text>
</comment>
<evidence type="ECO:0000256" key="3">
    <source>
        <dbReference type="PIRSR" id="PIRSR606225-1"/>
    </source>
</evidence>
<organism evidence="6 7">
    <name type="scientific">Tectimicrobiota bacterium</name>
    <dbReference type="NCBI Taxonomy" id="2528274"/>
    <lineage>
        <taxon>Bacteria</taxon>
        <taxon>Pseudomonadati</taxon>
        <taxon>Nitrospinota/Tectimicrobiota group</taxon>
        <taxon>Candidatus Tectimicrobiota</taxon>
    </lineage>
</organism>
<evidence type="ECO:0000313" key="6">
    <source>
        <dbReference type="EMBL" id="MBI4595857.1"/>
    </source>
</evidence>
<comment type="function">
    <text evidence="4">Responsible for synthesis of pseudouridine from uracil.</text>
</comment>
<dbReference type="NCBIfam" id="TIGR00005">
    <property type="entry name" value="rluA_subfam"/>
    <property type="match status" value="1"/>
</dbReference>
<comment type="caution">
    <text evidence="6">The sequence shown here is derived from an EMBL/GenBank/DDBJ whole genome shotgun (WGS) entry which is preliminary data.</text>
</comment>
<dbReference type="GO" id="GO:0140098">
    <property type="term" value="F:catalytic activity, acting on RNA"/>
    <property type="evidence" value="ECO:0007669"/>
    <property type="project" value="UniProtKB-ARBA"/>
</dbReference>
<proteinExistence type="inferred from homology"/>
<evidence type="ECO:0000256" key="1">
    <source>
        <dbReference type="ARBA" id="ARBA00010876"/>
    </source>
</evidence>
<dbReference type="PANTHER" id="PTHR21600">
    <property type="entry name" value="MITOCHONDRIAL RNA PSEUDOURIDINE SYNTHASE"/>
    <property type="match status" value="1"/>
</dbReference>
<dbReference type="InterPro" id="IPR006224">
    <property type="entry name" value="PsdUridine_synth_RluA-like_CS"/>
</dbReference>
<protein>
    <recommendedName>
        <fullName evidence="4">Pseudouridine synthase</fullName>
        <ecNumber evidence="4">5.4.99.-</ecNumber>
    </recommendedName>
</protein>
<dbReference type="EMBL" id="JACQWF010000259">
    <property type="protein sequence ID" value="MBI4595857.1"/>
    <property type="molecule type" value="Genomic_DNA"/>
</dbReference>
<gene>
    <name evidence="6" type="ORF">HY730_05695</name>
</gene>
<dbReference type="InterPro" id="IPR006225">
    <property type="entry name" value="PsdUridine_synth_RluC/D"/>
</dbReference>
<comment type="catalytic activity">
    <reaction evidence="4">
        <text>a uridine in RNA = a pseudouridine in RNA</text>
        <dbReference type="Rhea" id="RHEA:48348"/>
        <dbReference type="Rhea" id="RHEA-COMP:12068"/>
        <dbReference type="Rhea" id="RHEA-COMP:12069"/>
        <dbReference type="ChEBI" id="CHEBI:65314"/>
        <dbReference type="ChEBI" id="CHEBI:65315"/>
    </reaction>
</comment>
<accession>A0A933GLL8</accession>
<feature type="non-terminal residue" evidence="6">
    <location>
        <position position="1"/>
    </location>
</feature>
<dbReference type="Proteomes" id="UP000772181">
    <property type="component" value="Unassembled WGS sequence"/>
</dbReference>
<dbReference type="AlphaFoldDB" id="A0A933GLL8"/>
<sequence length="185" mass="20773">ERPGIVHRLDKDTSGLLMVAKNDLAHSSLTRQLQSRTVKRFYVTLCLGVIEKDSGRINAPIGRHMVDRKKMSTVTNRGREAVTEFRVLERFAGASLLEMKLGTGRTHQIRVHLASLRHPVLGDKQYGGTRKTGLDKKTLEALDILGRQALHAQVLGFVHPDNGRYLEFVSSLPQDMQDALNILRQ</sequence>
<dbReference type="Gene3D" id="3.30.2350.10">
    <property type="entry name" value="Pseudouridine synthase"/>
    <property type="match status" value="1"/>
</dbReference>
<name>A0A933GLL8_UNCTE</name>
<feature type="domain" description="Pseudouridine synthase RsuA/RluA-like" evidence="5">
    <location>
        <begin position="2"/>
        <end position="115"/>
    </location>
</feature>